<dbReference type="InterPro" id="IPR043148">
    <property type="entry name" value="TagF_C"/>
</dbReference>
<dbReference type="GO" id="GO:0005886">
    <property type="term" value="C:plasma membrane"/>
    <property type="evidence" value="ECO:0007669"/>
    <property type="project" value="UniProtKB-SubCell"/>
</dbReference>
<sequence length="395" mass="47175">MMNVKNKLKNTALRAYKVGFHLMGKVLPVNKKLIIFESFLGKQFSDNPRALYEHIQNAYPEYQLYWSVDSRYVSLFERKGIPHIKRFSLQWMFKMTRARYWITNSRLPLWIPKPTHTTYLQTWHGTPLKKLAADMEQVLMPGTDTEKYKRNFKKEASKWDYLISPNAYSSEIFRRAFSFDKSMLETGYPRNDYLINSNNQVMIDHLKVINQLPKDKKIILYAPTWRDNQFYGKGKYKFDLELDLKRMREQLGDEYIVLLRLHYLVSENIELAGLEGFAYDFSAYEDIRDLYLISDVLITDYSSVFFDYANLRRPMFFFVYDIEDYRNNLRGFYLDFEKEAPGPLFTTTKEIIKELKLISIEPYKQHPNFQAFYEKFCSLEDGQASKRVIETLLEK</sequence>
<evidence type="ECO:0000256" key="2">
    <source>
        <dbReference type="ARBA" id="ARBA00010488"/>
    </source>
</evidence>
<dbReference type="GO" id="GO:0047355">
    <property type="term" value="F:CDP-glycerol glycerophosphotransferase activity"/>
    <property type="evidence" value="ECO:0007669"/>
    <property type="project" value="InterPro"/>
</dbReference>
<comment type="caution">
    <text evidence="7">The sequence shown here is derived from an EMBL/GenBank/DDBJ whole genome shotgun (WGS) entry which is preliminary data.</text>
</comment>
<keyword evidence="3" id="KW-1003">Cell membrane</keyword>
<dbReference type="EMBL" id="NPBH01000003">
    <property type="protein sequence ID" value="PAE09550.1"/>
    <property type="molecule type" value="Genomic_DNA"/>
</dbReference>
<protein>
    <submittedName>
        <fullName evidence="7">CDP-glycerol--glycerophosphate glycerophosphotransferase</fullName>
    </submittedName>
</protein>
<accession>A0A268HI80</accession>
<evidence type="ECO:0000256" key="6">
    <source>
        <dbReference type="ARBA" id="ARBA00023136"/>
    </source>
</evidence>
<dbReference type="Gene3D" id="3.40.50.12580">
    <property type="match status" value="1"/>
</dbReference>
<evidence type="ECO:0000256" key="3">
    <source>
        <dbReference type="ARBA" id="ARBA00022475"/>
    </source>
</evidence>
<keyword evidence="6" id="KW-0472">Membrane</keyword>
<dbReference type="PANTHER" id="PTHR37316:SF3">
    <property type="entry name" value="TEICHOIC ACID GLYCEROL-PHOSPHATE TRANSFERASE"/>
    <property type="match status" value="1"/>
</dbReference>
<dbReference type="PANTHER" id="PTHR37316">
    <property type="entry name" value="TEICHOIC ACID GLYCEROL-PHOSPHATE PRIMASE"/>
    <property type="match status" value="1"/>
</dbReference>
<dbReference type="AlphaFoldDB" id="A0A268HI80"/>
<keyword evidence="4 7" id="KW-0808">Transferase</keyword>
<dbReference type="Proteomes" id="UP000216475">
    <property type="component" value="Unassembled WGS sequence"/>
</dbReference>
<dbReference type="InterPro" id="IPR051612">
    <property type="entry name" value="Teichoic_Acid_Biosynth"/>
</dbReference>
<dbReference type="InterPro" id="IPR043149">
    <property type="entry name" value="TagF_N"/>
</dbReference>
<comment type="subcellular location">
    <subcellularLocation>
        <location evidence="1">Cell membrane</location>
        <topology evidence="1">Peripheral membrane protein</topology>
    </subcellularLocation>
</comment>
<evidence type="ECO:0000256" key="5">
    <source>
        <dbReference type="ARBA" id="ARBA00022944"/>
    </source>
</evidence>
<evidence type="ECO:0000313" key="8">
    <source>
        <dbReference type="Proteomes" id="UP000216475"/>
    </source>
</evidence>
<dbReference type="Gene3D" id="3.40.50.11820">
    <property type="match status" value="1"/>
</dbReference>
<keyword evidence="5" id="KW-0777">Teichoic acid biosynthesis</keyword>
<proteinExistence type="inferred from homology"/>
<gene>
    <name evidence="7" type="ORF">CHI12_00920</name>
</gene>
<evidence type="ECO:0000313" key="7">
    <source>
        <dbReference type="EMBL" id="PAE09550.1"/>
    </source>
</evidence>
<evidence type="ECO:0000256" key="4">
    <source>
        <dbReference type="ARBA" id="ARBA00022679"/>
    </source>
</evidence>
<name>A0A268HI80_9BACI</name>
<dbReference type="SUPFAM" id="SSF53756">
    <property type="entry name" value="UDP-Glycosyltransferase/glycogen phosphorylase"/>
    <property type="match status" value="1"/>
</dbReference>
<comment type="similarity">
    <text evidence="2">Belongs to the CDP-glycerol glycerophosphotransferase family.</text>
</comment>
<organism evidence="7 8">
    <name type="scientific">Terribacillus saccharophilus</name>
    <dbReference type="NCBI Taxonomy" id="361277"/>
    <lineage>
        <taxon>Bacteria</taxon>
        <taxon>Bacillati</taxon>
        <taxon>Bacillota</taxon>
        <taxon>Bacilli</taxon>
        <taxon>Bacillales</taxon>
        <taxon>Bacillaceae</taxon>
        <taxon>Terribacillus</taxon>
    </lineage>
</organism>
<dbReference type="GO" id="GO:0019350">
    <property type="term" value="P:teichoic acid biosynthetic process"/>
    <property type="evidence" value="ECO:0007669"/>
    <property type="project" value="UniProtKB-KW"/>
</dbReference>
<dbReference type="InterPro" id="IPR007554">
    <property type="entry name" value="Glycerophosphate_synth"/>
</dbReference>
<dbReference type="Pfam" id="PF04464">
    <property type="entry name" value="Glyphos_transf"/>
    <property type="match status" value="1"/>
</dbReference>
<evidence type="ECO:0000256" key="1">
    <source>
        <dbReference type="ARBA" id="ARBA00004202"/>
    </source>
</evidence>
<reference evidence="7 8" key="1">
    <citation type="submission" date="2017-07" db="EMBL/GenBank/DDBJ databases">
        <title>Isolation and whole genome analysis of endospore-forming bacteria from heroin.</title>
        <authorList>
            <person name="Kalinowski J."/>
            <person name="Ahrens B."/>
            <person name="Al-Dilaimi A."/>
            <person name="Winkler A."/>
            <person name="Wibberg D."/>
            <person name="Schleenbecker U."/>
            <person name="Ruckert C."/>
            <person name="Wolfel R."/>
            <person name="Grass G."/>
        </authorList>
    </citation>
    <scope>NUCLEOTIDE SEQUENCE [LARGE SCALE GENOMIC DNA]</scope>
    <source>
        <strain evidence="7 8">7509</strain>
    </source>
</reference>